<feature type="compositionally biased region" description="Acidic residues" evidence="1">
    <location>
        <begin position="528"/>
        <end position="542"/>
    </location>
</feature>
<keyword evidence="2" id="KW-0812">Transmembrane</keyword>
<feature type="compositionally biased region" description="Basic and acidic residues" evidence="1">
    <location>
        <begin position="1245"/>
        <end position="1262"/>
    </location>
</feature>
<comment type="caution">
    <text evidence="3">The sequence shown here is derived from an EMBL/GenBank/DDBJ whole genome shotgun (WGS) entry which is preliminary data.</text>
</comment>
<feature type="compositionally biased region" description="Basic and acidic residues" evidence="1">
    <location>
        <begin position="320"/>
        <end position="333"/>
    </location>
</feature>
<feature type="compositionally biased region" description="Basic and acidic residues" evidence="1">
    <location>
        <begin position="798"/>
        <end position="816"/>
    </location>
</feature>
<feature type="compositionally biased region" description="Basic and acidic residues" evidence="1">
    <location>
        <begin position="120"/>
        <end position="129"/>
    </location>
</feature>
<name>A0ABQ9YMD1_9EUKA</name>
<feature type="compositionally biased region" description="Basic and acidic residues" evidence="1">
    <location>
        <begin position="543"/>
        <end position="573"/>
    </location>
</feature>
<feature type="compositionally biased region" description="Low complexity" evidence="1">
    <location>
        <begin position="66"/>
        <end position="78"/>
    </location>
</feature>
<feature type="compositionally biased region" description="Polar residues" evidence="1">
    <location>
        <begin position="404"/>
        <end position="414"/>
    </location>
</feature>
<feature type="compositionally biased region" description="Acidic residues" evidence="1">
    <location>
        <begin position="1084"/>
        <end position="1093"/>
    </location>
</feature>
<feature type="compositionally biased region" description="Basic and acidic residues" evidence="1">
    <location>
        <begin position="294"/>
        <end position="306"/>
    </location>
</feature>
<accession>A0ABQ9YMD1</accession>
<feature type="compositionally biased region" description="Polar residues" evidence="1">
    <location>
        <begin position="428"/>
        <end position="438"/>
    </location>
</feature>
<feature type="compositionally biased region" description="Polar residues" evidence="1">
    <location>
        <begin position="481"/>
        <end position="491"/>
    </location>
</feature>
<feature type="compositionally biased region" description="Polar residues" evidence="1">
    <location>
        <begin position="1263"/>
        <end position="1274"/>
    </location>
</feature>
<feature type="region of interest" description="Disordered" evidence="1">
    <location>
        <begin position="740"/>
        <end position="1097"/>
    </location>
</feature>
<feature type="compositionally biased region" description="Low complexity" evidence="1">
    <location>
        <begin position="821"/>
        <end position="831"/>
    </location>
</feature>
<feature type="compositionally biased region" description="Basic and acidic residues" evidence="1">
    <location>
        <begin position="1217"/>
        <end position="1227"/>
    </location>
</feature>
<feature type="compositionally biased region" description="Basic and acidic residues" evidence="1">
    <location>
        <begin position="935"/>
        <end position="948"/>
    </location>
</feature>
<reference evidence="3 4" key="1">
    <citation type="journal article" date="2022" name="bioRxiv">
        <title>Genomics of Preaxostyla Flagellates Illuminates Evolutionary Transitions and the Path Towards Mitochondrial Loss.</title>
        <authorList>
            <person name="Novak L.V.F."/>
            <person name="Treitli S.C."/>
            <person name="Pyrih J."/>
            <person name="Halakuc P."/>
            <person name="Pipaliya S.V."/>
            <person name="Vacek V."/>
            <person name="Brzon O."/>
            <person name="Soukal P."/>
            <person name="Eme L."/>
            <person name="Dacks J.B."/>
            <person name="Karnkowska A."/>
            <person name="Elias M."/>
            <person name="Hampl V."/>
        </authorList>
    </citation>
    <scope>NUCLEOTIDE SEQUENCE [LARGE SCALE GENOMIC DNA]</scope>
    <source>
        <strain evidence="3">NAU3</strain>
        <tissue evidence="3">Gut</tissue>
    </source>
</reference>
<dbReference type="Proteomes" id="UP001281761">
    <property type="component" value="Unassembled WGS sequence"/>
</dbReference>
<feature type="compositionally biased region" description="Polar residues" evidence="1">
    <location>
        <begin position="949"/>
        <end position="980"/>
    </location>
</feature>
<keyword evidence="2" id="KW-1133">Transmembrane helix</keyword>
<feature type="compositionally biased region" description="Basic and acidic residues" evidence="1">
    <location>
        <begin position="585"/>
        <end position="612"/>
    </location>
</feature>
<evidence type="ECO:0000313" key="3">
    <source>
        <dbReference type="EMBL" id="KAK2964919.1"/>
    </source>
</evidence>
<feature type="compositionally biased region" description="Basic and acidic residues" evidence="1">
    <location>
        <begin position="1437"/>
        <end position="1457"/>
    </location>
</feature>
<feature type="compositionally biased region" description="Low complexity" evidence="1">
    <location>
        <begin position="137"/>
        <end position="149"/>
    </location>
</feature>
<feature type="compositionally biased region" description="Basic and acidic residues" evidence="1">
    <location>
        <begin position="465"/>
        <end position="480"/>
    </location>
</feature>
<feature type="compositionally biased region" description="Basic and acidic residues" evidence="1">
    <location>
        <begin position="441"/>
        <end position="455"/>
    </location>
</feature>
<dbReference type="PANTHER" id="PTHR36812">
    <property type="entry name" value="NEUROFILAMENT TRIPLET M PROTEIN-LIKE PROTEIN"/>
    <property type="match status" value="1"/>
</dbReference>
<feature type="compositionally biased region" description="Acidic residues" evidence="1">
    <location>
        <begin position="83"/>
        <end position="94"/>
    </location>
</feature>
<feature type="region of interest" description="Disordered" evidence="1">
    <location>
        <begin position="1554"/>
        <end position="1575"/>
    </location>
</feature>
<evidence type="ECO:0000313" key="4">
    <source>
        <dbReference type="Proteomes" id="UP001281761"/>
    </source>
</evidence>
<feature type="compositionally biased region" description="Low complexity" evidence="1">
    <location>
        <begin position="633"/>
        <end position="642"/>
    </location>
</feature>
<organism evidence="3 4">
    <name type="scientific">Blattamonas nauphoetae</name>
    <dbReference type="NCBI Taxonomy" id="2049346"/>
    <lineage>
        <taxon>Eukaryota</taxon>
        <taxon>Metamonada</taxon>
        <taxon>Preaxostyla</taxon>
        <taxon>Oxymonadida</taxon>
        <taxon>Blattamonas</taxon>
    </lineage>
</organism>
<feature type="transmembrane region" description="Helical" evidence="2">
    <location>
        <begin position="1774"/>
        <end position="1796"/>
    </location>
</feature>
<sequence>MPLTLADIRKSVKRFLSTLPRPNVPENEKEEENMDENEQIEMINEEEKRNEDEESEEKDESDKDSLQSASSNKSSNRSKTSDSEDEEDEDDDKEQDQSSVKPEEEKETSDEQSPSPTPNEEQKPIEKGSKAASKVNTPSASRRSSTATPQPLSRKESVADSKPEEDKPSEEKKEESAPEEEKPVEEEKEGEKEEDKVGDLKEEEKEEKLAEDNVEKDQPEIPAPDSKQTETPKPEKEKKSQKKVESKPSSQEKKNDKTKKETKPKDDSSKKQKEEPAKKSKSDSAKQPKSKKPKKDDEDSNFERLKGGKGTDSSEDDQSDAEKDKKKGKDSKAPSRAPSQASLKPAEDEKKGKDSKTPSRNESQASLKPAEDEKKGKGSKTPSRNESQASLKPAEDEKKGKGSKTPSRNESQASLKPAEDEKKGKGSKTPSRNESQASLKPAEDEKKGKDSKTPSRNESQASLKPEPKEEKEESNPESKTAKQSPAATPAQSRRESVTSKASQNEKTSQKESRGPSRTQSKSSLEPEERAEDESSTSDEEKEESSKEQAETEDKNSSAEESAKEEEKHSNVTHDEEEEGSSTDNDSEKGEKEEEEQSKAVVEDENNSEKDEANDQVSTSPHTNLASEAGSVHSSSIPSISTRTPPPSSFPPASFPFPAFTFSIVPSTHSIMLSQLSSLTNGRSYYLQTREEIFDSMIDALFRRTTGVLRDVKVQMDVRLYNTQDPIPIDFCLNRVEFKSRKDEEEEEVPEQIELKEDGSQNSEDSESAHSENEKSSDSESETVQSAVSEVIVPISEKPVTKERTMSYSHPPRDHKQLRMSTTGPTPTNPGKTVKRTPQKVEEEKENELGNKLAQTEVPKRETKKKRSRAQTQVVFDEDATPPSFGKPREFTKEDKKKDEEKEKDKRKRPRSETTVSKVDMDQKENNFGTPKNRKKPDTKSSPKEEEKTTSPPQSARSTKSQPSVQEPHTPINILSKTAPVSKQRKRAQTQVKPDPTASPPSFEGTRRPISVQTVEPAEIETKEKKRSRAATTVSGGGVDKTGVTFTKKEVKEEEKQEDDLENPDKMDENAEADDERPEKGMESEHEESEEEEDQRVIHVESIHSGLCLRFIWKIGNLDEVKRIHAELVKKRKEERRKQEEEEENASDDDSKSTNSQTDDQNSSDDKDSQPAIKDATIPSLTAQAEDPFRTPITSRQPSLHASPLSHSVTKHSTSKSKRTEKSKKGEEQTEENPVSNDDEVSTFRSEADSVHPSDRPDEKESEIGQSGKSVSAHDSQQEGDGSIKQIPNPDDKELLVEVTISLAFTDVIDENRPKSIKQTFLVSLSQPNQLDQHTPFFAHFKKMYERHEEAQGLLNTELEEETVTGQEGGRMLMYLNEFWSIKNGTALLDDIHPIVYEETAHQLKESGVVPTQEEDADKQSQKDEHLDSSEHEDESEKQESDGEKDHSGEKEASEHSSKHSPQSTRPASAAVASPKLNSPSSQSQAKEEADEKTSTQPETNQVVQPEQTENQFPTTISNPSSEPHGADSPLSNRHSPSEPSYGFMDADELEEIESVKDEPALVQPQTESTPKRRPLLDLGQSCTVQLPSVMSDDRTLPSPSIFSLSLASTVWNGDVEETLEGLCMLERMLLKEYFYMRSAEIEQVTVIVPAERLSQHEHELEVERTKVGMQYEDLLVRLLIREEEERDQTALRELNAMAEKEELEKRLKSSQQFSFNQDKPLHVIVDNKKKKEKMKQPDELKDITEYYKQHKWEPSPIPSRAAFTRHPCLRITCIVITVLLVAILAITAVAAFASLFGGTQLTAQRQFVTSRRFNVSPTFKADELPNQVIFSASSTRKGGSSANGWRRGWNGESGTHLPESLLRNISDLIEPTTPRELDVPSRSAAPTETEVFVVKEDEVLMHTARINTLSVGTLTAHDDTNNTINVAGTLHVTDGTSSTTITGSQLTIQSDEEGSTPYFSVNSPSLFSNLHAQQISDPDGGILYFYPTIYIIHQRVTTRQIVLTNFSASNMKLEITGKYYTSGKTDSFTYNLYTTEDGTFTNRSQNAVPSILGVVVQYDTVEDVLRVKLNFTGAESTTIFAKFSLTSTELLSGEQFRVEPYIP</sequence>
<feature type="compositionally biased region" description="Basic and acidic residues" evidence="1">
    <location>
        <begin position="345"/>
        <end position="359"/>
    </location>
</feature>
<feature type="compositionally biased region" description="Basic and acidic residues" evidence="1">
    <location>
        <begin position="153"/>
        <end position="181"/>
    </location>
</feature>
<feature type="region of interest" description="Disordered" evidence="1">
    <location>
        <begin position="1405"/>
        <end position="1542"/>
    </location>
</feature>
<dbReference type="PANTHER" id="PTHR36812:SF9">
    <property type="entry name" value="MYB-LIKE PROTEIN X ISOFORM X1"/>
    <property type="match status" value="1"/>
</dbReference>
<evidence type="ECO:0000256" key="1">
    <source>
        <dbReference type="SAM" id="MobiDB-lite"/>
    </source>
</evidence>
<feature type="region of interest" description="Disordered" evidence="1">
    <location>
        <begin position="13"/>
        <end position="647"/>
    </location>
</feature>
<proteinExistence type="predicted"/>
<dbReference type="EMBL" id="JARBJD010000001">
    <property type="protein sequence ID" value="KAK2964919.1"/>
    <property type="molecule type" value="Genomic_DNA"/>
</dbReference>
<feature type="compositionally biased region" description="Basic and acidic residues" evidence="1">
    <location>
        <begin position="838"/>
        <end position="848"/>
    </location>
</feature>
<feature type="compositionally biased region" description="Basic and acidic residues" evidence="1">
    <location>
        <begin position="189"/>
        <end position="219"/>
    </location>
</feature>
<feature type="compositionally biased region" description="Polar residues" evidence="1">
    <location>
        <begin position="1529"/>
        <end position="1538"/>
    </location>
</feature>
<feature type="compositionally biased region" description="Polar residues" evidence="1">
    <location>
        <begin position="614"/>
        <end position="625"/>
    </location>
</feature>
<feature type="compositionally biased region" description="Polar residues" evidence="1">
    <location>
        <begin position="1475"/>
        <end position="1484"/>
    </location>
</feature>
<keyword evidence="2" id="KW-0472">Membrane</keyword>
<protein>
    <submittedName>
        <fullName evidence="3">Uncharacterized protein</fullName>
    </submittedName>
</protein>
<feature type="compositionally biased region" description="Polar residues" evidence="1">
    <location>
        <begin position="1494"/>
        <end position="1521"/>
    </location>
</feature>
<feature type="region of interest" description="Disordered" evidence="1">
    <location>
        <begin position="1127"/>
        <end position="1290"/>
    </location>
</feature>
<gene>
    <name evidence="3" type="ORF">BLNAU_220</name>
</gene>
<feature type="compositionally biased region" description="Basic and acidic residues" evidence="1">
    <location>
        <begin position="886"/>
        <end position="903"/>
    </location>
</feature>
<feature type="compositionally biased region" description="Acidic residues" evidence="1">
    <location>
        <begin position="28"/>
        <end position="39"/>
    </location>
</feature>
<evidence type="ECO:0000256" key="2">
    <source>
        <dbReference type="SAM" id="Phobius"/>
    </source>
</evidence>
<keyword evidence="4" id="KW-1185">Reference proteome</keyword>
<feature type="compositionally biased region" description="Basic and acidic residues" evidence="1">
    <location>
        <begin position="227"/>
        <end position="286"/>
    </location>
</feature>
<feature type="compositionally biased region" description="Basic and acidic residues" evidence="1">
    <location>
        <begin position="1417"/>
        <end position="1429"/>
    </location>
</feature>
<feature type="compositionally biased region" description="Polar residues" evidence="1">
    <location>
        <begin position="380"/>
        <end position="390"/>
    </location>
</feature>
<feature type="compositionally biased region" description="Basic and acidic residues" evidence="1">
    <location>
        <begin position="766"/>
        <end position="777"/>
    </location>
</feature>